<gene>
    <name evidence="2" type="ORF">GCM10012275_59430</name>
</gene>
<dbReference type="EMBL" id="BMMK01000050">
    <property type="protein sequence ID" value="GGM80910.1"/>
    <property type="molecule type" value="Genomic_DNA"/>
</dbReference>
<dbReference type="AlphaFoldDB" id="A0A8J3CKA5"/>
<reference evidence="2" key="2">
    <citation type="submission" date="2020-09" db="EMBL/GenBank/DDBJ databases">
        <authorList>
            <person name="Sun Q."/>
            <person name="Zhou Y."/>
        </authorList>
    </citation>
    <scope>NUCLEOTIDE SEQUENCE</scope>
    <source>
        <strain evidence="2">CGMCC 4.5737</strain>
    </source>
</reference>
<protein>
    <submittedName>
        <fullName evidence="2">Uncharacterized protein</fullName>
    </submittedName>
</protein>
<evidence type="ECO:0000313" key="3">
    <source>
        <dbReference type="Proteomes" id="UP000637578"/>
    </source>
</evidence>
<dbReference type="Proteomes" id="UP000637578">
    <property type="component" value="Unassembled WGS sequence"/>
</dbReference>
<evidence type="ECO:0000313" key="2">
    <source>
        <dbReference type="EMBL" id="GGM80910.1"/>
    </source>
</evidence>
<feature type="compositionally biased region" description="Basic and acidic residues" evidence="1">
    <location>
        <begin position="114"/>
        <end position="131"/>
    </location>
</feature>
<name>A0A8J3CKA5_9PSEU</name>
<sequence>MTIIVRKIGAAPPARTGPREYTKAIDPNLPVASLRFRTSSACSSGRPLMKTGCERPYQSMIAAAGAVRRLPEDTSTWHVRQLATEQAHAVFSLDARMRAGLTPPRVWEPTAHANDPHEVSESGDRNDPGDSAHLHFVLGSPYFMT</sequence>
<dbReference type="RefSeq" id="WP_189061748.1">
    <property type="nucleotide sequence ID" value="NZ_BMMK01000050.1"/>
</dbReference>
<evidence type="ECO:0000256" key="1">
    <source>
        <dbReference type="SAM" id="MobiDB-lite"/>
    </source>
</evidence>
<proteinExistence type="predicted"/>
<comment type="caution">
    <text evidence="2">The sequence shown here is derived from an EMBL/GenBank/DDBJ whole genome shotgun (WGS) entry which is preliminary data.</text>
</comment>
<keyword evidence="3" id="KW-1185">Reference proteome</keyword>
<feature type="region of interest" description="Disordered" evidence="1">
    <location>
        <begin position="104"/>
        <end position="131"/>
    </location>
</feature>
<accession>A0A8J3CKA5</accession>
<reference evidence="2" key="1">
    <citation type="journal article" date="2014" name="Int. J. Syst. Evol. Microbiol.">
        <title>Complete genome sequence of Corynebacterium casei LMG S-19264T (=DSM 44701T), isolated from a smear-ripened cheese.</title>
        <authorList>
            <consortium name="US DOE Joint Genome Institute (JGI-PGF)"/>
            <person name="Walter F."/>
            <person name="Albersmeier A."/>
            <person name="Kalinowski J."/>
            <person name="Ruckert C."/>
        </authorList>
    </citation>
    <scope>NUCLEOTIDE SEQUENCE</scope>
    <source>
        <strain evidence="2">CGMCC 4.5737</strain>
    </source>
</reference>
<organism evidence="2 3">
    <name type="scientific">Longimycelium tulufanense</name>
    <dbReference type="NCBI Taxonomy" id="907463"/>
    <lineage>
        <taxon>Bacteria</taxon>
        <taxon>Bacillati</taxon>
        <taxon>Actinomycetota</taxon>
        <taxon>Actinomycetes</taxon>
        <taxon>Pseudonocardiales</taxon>
        <taxon>Pseudonocardiaceae</taxon>
        <taxon>Longimycelium</taxon>
    </lineage>
</organism>